<dbReference type="RefSeq" id="WP_244017389.1">
    <property type="nucleotide sequence ID" value="NZ_JALHLF010000009.1"/>
</dbReference>
<keyword evidence="2" id="KW-1185">Reference proteome</keyword>
<dbReference type="InterPro" id="IPR021388">
    <property type="entry name" value="DUF3024"/>
</dbReference>
<sequence length="121" mass="14072">MSIAAALRLSTAPRAVRQPNEFDRMRVARTLEQRTRYRYVAPSVEPVVDGYLVRSPCCSRRIDPAGGEIDVALLLWDEERRDWLLYRRDHGAACWIEDGRFARLGELLVRLNTDPARVFWQ</sequence>
<protein>
    <recommendedName>
        <fullName evidence="3">DUF3024 domain-containing protein</fullName>
    </recommendedName>
</protein>
<evidence type="ECO:0000313" key="1">
    <source>
        <dbReference type="EMBL" id="MCJ2181963.1"/>
    </source>
</evidence>
<organism evidence="1 2">
    <name type="scientific">Novosphingobium organovorum</name>
    <dbReference type="NCBI Taxonomy" id="2930092"/>
    <lineage>
        <taxon>Bacteria</taxon>
        <taxon>Pseudomonadati</taxon>
        <taxon>Pseudomonadota</taxon>
        <taxon>Alphaproteobacteria</taxon>
        <taxon>Sphingomonadales</taxon>
        <taxon>Sphingomonadaceae</taxon>
        <taxon>Novosphingobium</taxon>
    </lineage>
</organism>
<dbReference type="Proteomes" id="UP001162881">
    <property type="component" value="Unassembled WGS sequence"/>
</dbReference>
<dbReference type="EMBL" id="JALHLF010000009">
    <property type="protein sequence ID" value="MCJ2181963.1"/>
    <property type="molecule type" value="Genomic_DNA"/>
</dbReference>
<accession>A0ABT0BAB1</accession>
<evidence type="ECO:0008006" key="3">
    <source>
        <dbReference type="Google" id="ProtNLM"/>
    </source>
</evidence>
<comment type="caution">
    <text evidence="1">The sequence shown here is derived from an EMBL/GenBank/DDBJ whole genome shotgun (WGS) entry which is preliminary data.</text>
</comment>
<proteinExistence type="predicted"/>
<name>A0ABT0BAB1_9SPHN</name>
<evidence type="ECO:0000313" key="2">
    <source>
        <dbReference type="Proteomes" id="UP001162881"/>
    </source>
</evidence>
<gene>
    <name evidence="1" type="ORF">MTR62_04490</name>
</gene>
<dbReference type="Pfam" id="PF11225">
    <property type="entry name" value="DUF3024"/>
    <property type="match status" value="1"/>
</dbReference>
<reference evidence="1" key="1">
    <citation type="submission" date="2022-03" db="EMBL/GenBank/DDBJ databases">
        <title>Identification of a novel bacterium isolated from mangrove sediments.</title>
        <authorList>
            <person name="Pan X."/>
        </authorList>
    </citation>
    <scope>NUCLEOTIDE SEQUENCE</scope>
    <source>
        <strain evidence="1">B1949</strain>
    </source>
</reference>